<protein>
    <submittedName>
        <fullName evidence="2">Uncharacterized protein</fullName>
    </submittedName>
</protein>
<name>A0A6C0HWN0_9ZZZZ</name>
<organism evidence="2">
    <name type="scientific">viral metagenome</name>
    <dbReference type="NCBI Taxonomy" id="1070528"/>
    <lineage>
        <taxon>unclassified sequences</taxon>
        <taxon>metagenomes</taxon>
        <taxon>organismal metagenomes</taxon>
    </lineage>
</organism>
<proteinExistence type="predicted"/>
<dbReference type="EMBL" id="MN740028">
    <property type="protein sequence ID" value="QHT84820.1"/>
    <property type="molecule type" value="Genomic_DNA"/>
</dbReference>
<sequence>MQTDKGKEKGKDKENKKEMTTTLPLETLSNMRDHIQEQINFLTDLRQINIKIKEDMDLLNKELQADDFLLFNDYSNLCYYNITHTKIYTLNVYLDRITKIINSRCRHEWVDDLIDIDPDRSTTITYCSICSYTKK</sequence>
<evidence type="ECO:0000313" key="2">
    <source>
        <dbReference type="EMBL" id="QHT84820.1"/>
    </source>
</evidence>
<feature type="compositionally biased region" description="Basic and acidic residues" evidence="1">
    <location>
        <begin position="1"/>
        <end position="19"/>
    </location>
</feature>
<dbReference type="AlphaFoldDB" id="A0A6C0HWN0"/>
<evidence type="ECO:0000256" key="1">
    <source>
        <dbReference type="SAM" id="MobiDB-lite"/>
    </source>
</evidence>
<feature type="region of interest" description="Disordered" evidence="1">
    <location>
        <begin position="1"/>
        <end position="21"/>
    </location>
</feature>
<accession>A0A6C0HWN0</accession>
<reference evidence="2" key="1">
    <citation type="journal article" date="2020" name="Nature">
        <title>Giant virus diversity and host interactions through global metagenomics.</title>
        <authorList>
            <person name="Schulz F."/>
            <person name="Roux S."/>
            <person name="Paez-Espino D."/>
            <person name="Jungbluth S."/>
            <person name="Walsh D.A."/>
            <person name="Denef V.J."/>
            <person name="McMahon K.D."/>
            <person name="Konstantinidis K.T."/>
            <person name="Eloe-Fadrosh E.A."/>
            <person name="Kyrpides N.C."/>
            <person name="Woyke T."/>
        </authorList>
    </citation>
    <scope>NUCLEOTIDE SEQUENCE</scope>
    <source>
        <strain evidence="2">GVMAG-M-3300023184-178</strain>
    </source>
</reference>